<accession>A0A0V0ZTJ4</accession>
<comment type="caution">
    <text evidence="1">The sequence shown here is derived from an EMBL/GenBank/DDBJ whole genome shotgun (WGS) entry which is preliminary data.</text>
</comment>
<evidence type="ECO:0000313" key="2">
    <source>
        <dbReference type="Proteomes" id="UP000054783"/>
    </source>
</evidence>
<keyword evidence="2" id="KW-1185">Reference proteome</keyword>
<protein>
    <submittedName>
        <fullName evidence="1">Uncharacterized protein</fullName>
    </submittedName>
</protein>
<proteinExistence type="predicted"/>
<dbReference type="Proteomes" id="UP000054783">
    <property type="component" value="Unassembled WGS sequence"/>
</dbReference>
<evidence type="ECO:0000313" key="1">
    <source>
        <dbReference type="EMBL" id="KRY15915.1"/>
    </source>
</evidence>
<gene>
    <name evidence="1" type="ORF">T12_6384</name>
</gene>
<name>A0A0V0ZTJ4_9BILA</name>
<dbReference type="EMBL" id="JYDQ01000087">
    <property type="protein sequence ID" value="KRY15915.1"/>
    <property type="molecule type" value="Genomic_DNA"/>
</dbReference>
<organism evidence="1 2">
    <name type="scientific">Trichinella patagoniensis</name>
    <dbReference type="NCBI Taxonomy" id="990121"/>
    <lineage>
        <taxon>Eukaryota</taxon>
        <taxon>Metazoa</taxon>
        <taxon>Ecdysozoa</taxon>
        <taxon>Nematoda</taxon>
        <taxon>Enoplea</taxon>
        <taxon>Dorylaimia</taxon>
        <taxon>Trichinellida</taxon>
        <taxon>Trichinellidae</taxon>
        <taxon>Trichinella</taxon>
    </lineage>
</organism>
<sequence>MLRRAKLLQRCLSNVQEVLSDNVLTDMKNNVKKIKSTDDALHTYSQIRSTTYCDGERDMQVQFHGRRHIS</sequence>
<reference evidence="1 2" key="1">
    <citation type="submission" date="2015-01" db="EMBL/GenBank/DDBJ databases">
        <title>Evolution of Trichinella species and genotypes.</title>
        <authorList>
            <person name="Korhonen P.K."/>
            <person name="Edoardo P."/>
            <person name="Giuseppe L.R."/>
            <person name="Gasser R.B."/>
        </authorList>
    </citation>
    <scope>NUCLEOTIDE SEQUENCE [LARGE SCALE GENOMIC DNA]</scope>
    <source>
        <strain evidence="1">ISS2496</strain>
    </source>
</reference>
<dbReference type="AlphaFoldDB" id="A0A0V0ZTJ4"/>